<dbReference type="PANTHER" id="PTHR47660">
    <property type="entry name" value="TRANSCRIPTION FACTOR WITH C2H2 AND ZN(2)-CYS(6) DNA BINDING DOMAIN (EUROFUNG)-RELATED-RELATED"/>
    <property type="match status" value="1"/>
</dbReference>
<accession>A0A9P9JE13</accession>
<dbReference type="InterPro" id="IPR036864">
    <property type="entry name" value="Zn2-C6_fun-type_DNA-bd_sf"/>
</dbReference>
<feature type="domain" description="Zn(2)-C6 fungal-type" evidence="6">
    <location>
        <begin position="8"/>
        <end position="38"/>
    </location>
</feature>
<organism evidence="7 8">
    <name type="scientific">Dactylonectria macrodidyma</name>
    <dbReference type="NCBI Taxonomy" id="307937"/>
    <lineage>
        <taxon>Eukaryota</taxon>
        <taxon>Fungi</taxon>
        <taxon>Dikarya</taxon>
        <taxon>Ascomycota</taxon>
        <taxon>Pezizomycotina</taxon>
        <taxon>Sordariomycetes</taxon>
        <taxon>Hypocreomycetidae</taxon>
        <taxon>Hypocreales</taxon>
        <taxon>Nectriaceae</taxon>
        <taxon>Dactylonectria</taxon>
    </lineage>
</organism>
<protein>
    <recommendedName>
        <fullName evidence="6">Zn(2)-C6 fungal-type domain-containing protein</fullName>
    </recommendedName>
</protein>
<comment type="caution">
    <text evidence="7">The sequence shown here is derived from an EMBL/GenBank/DDBJ whole genome shotgun (WGS) entry which is preliminary data.</text>
</comment>
<dbReference type="EMBL" id="JAGMUV010000006">
    <property type="protein sequence ID" value="KAH7153583.1"/>
    <property type="molecule type" value="Genomic_DNA"/>
</dbReference>
<dbReference type="CDD" id="cd00067">
    <property type="entry name" value="GAL4"/>
    <property type="match status" value="1"/>
</dbReference>
<evidence type="ECO:0000313" key="7">
    <source>
        <dbReference type="EMBL" id="KAH7153583.1"/>
    </source>
</evidence>
<evidence type="ECO:0000256" key="5">
    <source>
        <dbReference type="ARBA" id="ARBA00023242"/>
    </source>
</evidence>
<name>A0A9P9JE13_9HYPO</name>
<dbReference type="Gene3D" id="4.10.240.10">
    <property type="entry name" value="Zn(2)-C6 fungal-type DNA-binding domain"/>
    <property type="match status" value="1"/>
</dbReference>
<dbReference type="GO" id="GO:0000981">
    <property type="term" value="F:DNA-binding transcription factor activity, RNA polymerase II-specific"/>
    <property type="evidence" value="ECO:0007669"/>
    <property type="project" value="InterPro"/>
</dbReference>
<dbReference type="GO" id="GO:0008270">
    <property type="term" value="F:zinc ion binding"/>
    <property type="evidence" value="ECO:0007669"/>
    <property type="project" value="InterPro"/>
</dbReference>
<dbReference type="InterPro" id="IPR001138">
    <property type="entry name" value="Zn2Cys6_DnaBD"/>
</dbReference>
<keyword evidence="3" id="KW-0805">Transcription regulation</keyword>
<dbReference type="PROSITE" id="PS00463">
    <property type="entry name" value="ZN2_CY6_FUNGAL_1"/>
    <property type="match status" value="1"/>
</dbReference>
<evidence type="ECO:0000259" key="6">
    <source>
        <dbReference type="PROSITE" id="PS50048"/>
    </source>
</evidence>
<dbReference type="PROSITE" id="PS50048">
    <property type="entry name" value="ZN2_CY6_FUNGAL_2"/>
    <property type="match status" value="1"/>
</dbReference>
<dbReference type="PANTHER" id="PTHR47660:SF3">
    <property type="entry name" value="FINGER DOMAIN PROTEIN, PUTATIVE (AFU_ORTHOLOGUE AFUA_4G03310)-RELATED"/>
    <property type="match status" value="1"/>
</dbReference>
<keyword evidence="1" id="KW-0479">Metal-binding</keyword>
<evidence type="ECO:0000256" key="3">
    <source>
        <dbReference type="ARBA" id="ARBA00023015"/>
    </source>
</evidence>
<keyword evidence="2" id="KW-0862">Zinc</keyword>
<evidence type="ECO:0000256" key="2">
    <source>
        <dbReference type="ARBA" id="ARBA00022833"/>
    </source>
</evidence>
<dbReference type="SMART" id="SM00066">
    <property type="entry name" value="GAL4"/>
    <property type="match status" value="1"/>
</dbReference>
<gene>
    <name evidence="7" type="ORF">EDB81DRAFT_687897</name>
</gene>
<dbReference type="SUPFAM" id="SSF57701">
    <property type="entry name" value="Zn2/Cys6 DNA-binding domain"/>
    <property type="match status" value="1"/>
</dbReference>
<keyword evidence="4" id="KW-0804">Transcription</keyword>
<dbReference type="Proteomes" id="UP000738349">
    <property type="component" value="Unassembled WGS sequence"/>
</dbReference>
<proteinExistence type="predicted"/>
<evidence type="ECO:0000256" key="4">
    <source>
        <dbReference type="ARBA" id="ARBA00023163"/>
    </source>
</evidence>
<keyword evidence="5" id="KW-0539">Nucleus</keyword>
<evidence type="ECO:0000256" key="1">
    <source>
        <dbReference type="ARBA" id="ARBA00022723"/>
    </source>
</evidence>
<reference evidence="7" key="1">
    <citation type="journal article" date="2021" name="Nat. Commun.">
        <title>Genetic determinants of endophytism in the Arabidopsis root mycobiome.</title>
        <authorList>
            <person name="Mesny F."/>
            <person name="Miyauchi S."/>
            <person name="Thiergart T."/>
            <person name="Pickel B."/>
            <person name="Atanasova L."/>
            <person name="Karlsson M."/>
            <person name="Huettel B."/>
            <person name="Barry K.W."/>
            <person name="Haridas S."/>
            <person name="Chen C."/>
            <person name="Bauer D."/>
            <person name="Andreopoulos W."/>
            <person name="Pangilinan J."/>
            <person name="LaButti K."/>
            <person name="Riley R."/>
            <person name="Lipzen A."/>
            <person name="Clum A."/>
            <person name="Drula E."/>
            <person name="Henrissat B."/>
            <person name="Kohler A."/>
            <person name="Grigoriev I.V."/>
            <person name="Martin F.M."/>
            <person name="Hacquard S."/>
        </authorList>
    </citation>
    <scope>NUCLEOTIDE SEQUENCE</scope>
    <source>
        <strain evidence="7">MPI-CAGE-AT-0147</strain>
    </source>
</reference>
<dbReference type="AlphaFoldDB" id="A0A9P9JE13"/>
<evidence type="ECO:0000313" key="8">
    <source>
        <dbReference type="Proteomes" id="UP000738349"/>
    </source>
</evidence>
<dbReference type="OrthoDB" id="5355161at2759"/>
<keyword evidence="8" id="KW-1185">Reference proteome</keyword>
<dbReference type="Pfam" id="PF00172">
    <property type="entry name" value="Zn_clus"/>
    <property type="match status" value="1"/>
</dbReference>
<sequence length="393" mass="44060">MEAGELKACGACAKAKRKCGRQFPTCHRCQTREYECVYPPPHPTGFIFYGLQNDLNDPPIVGPSPVAANMFDLQPDLQSAWFLAPESWVAAPLKLENLASVTKAGALEYVDQVHAWLADWVSRGSNPFIHSRLYQTQQPLCIQDAFTALSSYLARTPPTEDFVLSILGARADSLVTGMRGDIVVEPSTDDCYAHLSRVHALLVYSVLRLFGTDIRQRYLAEQHLPVLRKWSNEMLSAARRDAENGHLLVPNKTHGHFGKDVGIVTGNAAKHDQERFWHAWILSESVRRTWVVVQIIYSIYVTMQQGESDCAGGVLTTTRKGVWDAPTVLSWSTICGQEKISFLRRDDMEQVLVGSRPDEVDEFSKVLMRFDYGTERFDTWVAAESPVQTLDVA</sequence>